<gene>
    <name evidence="2" type="ORF">DFH08DRAFT_960690</name>
</gene>
<sequence length="141" mass="14980">MSIAPDKNTARAEQESVERAGGFCVYTDGLGFEGGVGAAAVAWNGGKEGKVRTKHLGPEDEYTVFESEVVGAILALDIIASTARLTSEGGGSSRLLHSKPSPHSSTAPSPRAEQRRWRPARRHSRRDGSSLRLILGPRLGS</sequence>
<evidence type="ECO:0000256" key="1">
    <source>
        <dbReference type="SAM" id="MobiDB-lite"/>
    </source>
</evidence>
<proteinExistence type="predicted"/>
<feature type="region of interest" description="Disordered" evidence="1">
    <location>
        <begin position="87"/>
        <end position="141"/>
    </location>
</feature>
<protein>
    <recommendedName>
        <fullName evidence="4">RNase H type-1 domain-containing protein</fullName>
    </recommendedName>
</protein>
<dbReference type="EMBL" id="JARIHO010000019">
    <property type="protein sequence ID" value="KAJ7347351.1"/>
    <property type="molecule type" value="Genomic_DNA"/>
</dbReference>
<evidence type="ECO:0000313" key="3">
    <source>
        <dbReference type="Proteomes" id="UP001218218"/>
    </source>
</evidence>
<comment type="caution">
    <text evidence="2">The sequence shown here is derived from an EMBL/GenBank/DDBJ whole genome shotgun (WGS) entry which is preliminary data.</text>
</comment>
<evidence type="ECO:0008006" key="4">
    <source>
        <dbReference type="Google" id="ProtNLM"/>
    </source>
</evidence>
<dbReference type="AlphaFoldDB" id="A0AAD7ES34"/>
<reference evidence="2" key="1">
    <citation type="submission" date="2023-03" db="EMBL/GenBank/DDBJ databases">
        <title>Massive genome expansion in bonnet fungi (Mycena s.s.) driven by repeated elements and novel gene families across ecological guilds.</title>
        <authorList>
            <consortium name="Lawrence Berkeley National Laboratory"/>
            <person name="Harder C.B."/>
            <person name="Miyauchi S."/>
            <person name="Viragh M."/>
            <person name="Kuo A."/>
            <person name="Thoen E."/>
            <person name="Andreopoulos B."/>
            <person name="Lu D."/>
            <person name="Skrede I."/>
            <person name="Drula E."/>
            <person name="Henrissat B."/>
            <person name="Morin E."/>
            <person name="Kohler A."/>
            <person name="Barry K."/>
            <person name="LaButti K."/>
            <person name="Morin E."/>
            <person name="Salamov A."/>
            <person name="Lipzen A."/>
            <person name="Mereny Z."/>
            <person name="Hegedus B."/>
            <person name="Baldrian P."/>
            <person name="Stursova M."/>
            <person name="Weitz H."/>
            <person name="Taylor A."/>
            <person name="Grigoriev I.V."/>
            <person name="Nagy L.G."/>
            <person name="Martin F."/>
            <person name="Kauserud H."/>
        </authorList>
    </citation>
    <scope>NUCLEOTIDE SEQUENCE</scope>
    <source>
        <strain evidence="2">CBHHK002</strain>
    </source>
</reference>
<organism evidence="2 3">
    <name type="scientific">Mycena albidolilacea</name>
    <dbReference type="NCBI Taxonomy" id="1033008"/>
    <lineage>
        <taxon>Eukaryota</taxon>
        <taxon>Fungi</taxon>
        <taxon>Dikarya</taxon>
        <taxon>Basidiomycota</taxon>
        <taxon>Agaricomycotina</taxon>
        <taxon>Agaricomycetes</taxon>
        <taxon>Agaricomycetidae</taxon>
        <taxon>Agaricales</taxon>
        <taxon>Marasmiineae</taxon>
        <taxon>Mycenaceae</taxon>
        <taxon>Mycena</taxon>
    </lineage>
</organism>
<dbReference type="Proteomes" id="UP001218218">
    <property type="component" value="Unassembled WGS sequence"/>
</dbReference>
<accession>A0AAD7ES34</accession>
<name>A0AAD7ES34_9AGAR</name>
<evidence type="ECO:0000313" key="2">
    <source>
        <dbReference type="EMBL" id="KAJ7347351.1"/>
    </source>
</evidence>
<keyword evidence="3" id="KW-1185">Reference proteome</keyword>